<evidence type="ECO:0008006" key="4">
    <source>
        <dbReference type="Google" id="ProtNLM"/>
    </source>
</evidence>
<proteinExistence type="predicted"/>
<dbReference type="Proteomes" id="UP001158067">
    <property type="component" value="Unassembled WGS sequence"/>
</dbReference>
<feature type="compositionally biased region" description="Basic and acidic residues" evidence="1">
    <location>
        <begin position="57"/>
        <end position="71"/>
    </location>
</feature>
<comment type="caution">
    <text evidence="2">The sequence shown here is derived from an EMBL/GenBank/DDBJ whole genome shotgun (WGS) entry which is preliminary data.</text>
</comment>
<gene>
    <name evidence="2" type="ORF">SAMN06265222_11515</name>
</gene>
<evidence type="ECO:0000256" key="1">
    <source>
        <dbReference type="SAM" id="MobiDB-lite"/>
    </source>
</evidence>
<name>A0ABY1QKT0_9BACT</name>
<evidence type="ECO:0000313" key="2">
    <source>
        <dbReference type="EMBL" id="SMP72214.1"/>
    </source>
</evidence>
<dbReference type="RefSeq" id="WP_283434552.1">
    <property type="nucleotide sequence ID" value="NZ_CAWLDM010000001.1"/>
</dbReference>
<protein>
    <recommendedName>
        <fullName evidence="4">Secreted protein</fullName>
    </recommendedName>
</protein>
<keyword evidence="3" id="KW-1185">Reference proteome</keyword>
<organism evidence="2 3">
    <name type="scientific">Neorhodopirellula lusitana</name>
    <dbReference type="NCBI Taxonomy" id="445327"/>
    <lineage>
        <taxon>Bacteria</taxon>
        <taxon>Pseudomonadati</taxon>
        <taxon>Planctomycetota</taxon>
        <taxon>Planctomycetia</taxon>
        <taxon>Pirellulales</taxon>
        <taxon>Pirellulaceae</taxon>
        <taxon>Neorhodopirellula</taxon>
    </lineage>
</organism>
<accession>A0ABY1QKT0</accession>
<evidence type="ECO:0000313" key="3">
    <source>
        <dbReference type="Proteomes" id="UP001158067"/>
    </source>
</evidence>
<sequence length="71" mass="7977">MKNLKFVFAVILLCAIGCDDGSGTKSIYNEDEMAKYRQTPEELRQGMLDAQKASRSRGQEMAKKMRESASN</sequence>
<feature type="region of interest" description="Disordered" evidence="1">
    <location>
        <begin position="45"/>
        <end position="71"/>
    </location>
</feature>
<reference evidence="2 3" key="1">
    <citation type="submission" date="2017-05" db="EMBL/GenBank/DDBJ databases">
        <authorList>
            <person name="Varghese N."/>
            <person name="Submissions S."/>
        </authorList>
    </citation>
    <scope>NUCLEOTIDE SEQUENCE [LARGE SCALE GENOMIC DNA]</scope>
    <source>
        <strain evidence="2 3">DSM 25457</strain>
    </source>
</reference>
<dbReference type="EMBL" id="FXUG01000015">
    <property type="protein sequence ID" value="SMP72214.1"/>
    <property type="molecule type" value="Genomic_DNA"/>
</dbReference>